<name>A0A9P0DR74_PHACE</name>
<feature type="region of interest" description="Disordered" evidence="2">
    <location>
        <begin position="1143"/>
        <end position="1167"/>
    </location>
</feature>
<dbReference type="FunFam" id="1.10.472.80:FF:000011">
    <property type="entry name" value="TBC1 domain family member 30"/>
    <property type="match status" value="1"/>
</dbReference>
<evidence type="ECO:0000313" key="4">
    <source>
        <dbReference type="EMBL" id="CAH1155918.1"/>
    </source>
</evidence>
<dbReference type="InterPro" id="IPR000195">
    <property type="entry name" value="Rab-GAP-TBC_dom"/>
</dbReference>
<dbReference type="Pfam" id="PF00566">
    <property type="entry name" value="RabGAP-TBC"/>
    <property type="match status" value="1"/>
</dbReference>
<dbReference type="FunFam" id="1.10.8.270:FF:000009">
    <property type="entry name" value="TBC1 domain family member 30"/>
    <property type="match status" value="1"/>
</dbReference>
<feature type="compositionally biased region" description="Basic and acidic residues" evidence="2">
    <location>
        <begin position="1232"/>
        <end position="1241"/>
    </location>
</feature>
<evidence type="ECO:0000256" key="2">
    <source>
        <dbReference type="SAM" id="MobiDB-lite"/>
    </source>
</evidence>
<dbReference type="GO" id="GO:0005783">
    <property type="term" value="C:endoplasmic reticulum"/>
    <property type="evidence" value="ECO:0007669"/>
    <property type="project" value="TreeGrafter"/>
</dbReference>
<dbReference type="SUPFAM" id="SSF47923">
    <property type="entry name" value="Ypt/Rab-GAP domain of gyp1p"/>
    <property type="match status" value="2"/>
</dbReference>
<feature type="compositionally biased region" description="Polar residues" evidence="2">
    <location>
        <begin position="1148"/>
        <end position="1164"/>
    </location>
</feature>
<evidence type="ECO:0000259" key="3">
    <source>
        <dbReference type="SMART" id="SM00164"/>
    </source>
</evidence>
<feature type="compositionally biased region" description="Acidic residues" evidence="2">
    <location>
        <begin position="607"/>
        <end position="621"/>
    </location>
</feature>
<feature type="domain" description="Rab-GAP TBC" evidence="3">
    <location>
        <begin position="208"/>
        <end position="441"/>
    </location>
</feature>
<evidence type="ECO:0000313" key="5">
    <source>
        <dbReference type="Proteomes" id="UP001153737"/>
    </source>
</evidence>
<dbReference type="Gene3D" id="1.10.8.270">
    <property type="entry name" value="putative rabgap domain of human tbc1 domain family member 14 like domains"/>
    <property type="match status" value="1"/>
</dbReference>
<feature type="compositionally biased region" description="Basic and acidic residues" evidence="2">
    <location>
        <begin position="931"/>
        <end position="941"/>
    </location>
</feature>
<dbReference type="InterPro" id="IPR035969">
    <property type="entry name" value="Rab-GAP_TBC_sf"/>
</dbReference>
<dbReference type="SMART" id="SM00164">
    <property type="entry name" value="TBC"/>
    <property type="match status" value="1"/>
</dbReference>
<feature type="compositionally biased region" description="Basic and acidic residues" evidence="2">
    <location>
        <begin position="996"/>
        <end position="1009"/>
    </location>
</feature>
<reference evidence="4" key="2">
    <citation type="submission" date="2022-10" db="EMBL/GenBank/DDBJ databases">
        <authorList>
            <consortium name="ENA_rothamsted_submissions"/>
            <consortium name="culmorum"/>
            <person name="King R."/>
        </authorList>
    </citation>
    <scope>NUCLEOTIDE SEQUENCE</scope>
</reference>
<dbReference type="Proteomes" id="UP001153737">
    <property type="component" value="Chromosome 2"/>
</dbReference>
<dbReference type="PANTHER" id="PTHR13399:SF2">
    <property type="entry name" value="TRANSLOCON-ASSOCIATED PROTEIN SUBUNIT GAMMA"/>
    <property type="match status" value="1"/>
</dbReference>
<gene>
    <name evidence="4" type="ORF">PHAECO_LOCUS6463</name>
</gene>
<reference evidence="4" key="1">
    <citation type="submission" date="2022-01" db="EMBL/GenBank/DDBJ databases">
        <authorList>
            <person name="King R."/>
        </authorList>
    </citation>
    <scope>NUCLEOTIDE SEQUENCE</scope>
</reference>
<feature type="region of interest" description="Disordered" evidence="2">
    <location>
        <begin position="996"/>
        <end position="1047"/>
    </location>
</feature>
<feature type="compositionally biased region" description="Low complexity" evidence="2">
    <location>
        <begin position="1304"/>
        <end position="1323"/>
    </location>
</feature>
<feature type="region of interest" description="Disordered" evidence="2">
    <location>
        <begin position="927"/>
        <end position="953"/>
    </location>
</feature>
<dbReference type="Gene3D" id="1.10.472.80">
    <property type="entry name" value="Ypt/Rab-GAP domain of gyp1p, domain 3"/>
    <property type="match status" value="1"/>
</dbReference>
<protein>
    <recommendedName>
        <fullName evidence="1">TBC1 domain family member 30</fullName>
    </recommendedName>
</protein>
<feature type="compositionally biased region" description="Polar residues" evidence="2">
    <location>
        <begin position="1018"/>
        <end position="1045"/>
    </location>
</feature>
<feature type="region of interest" description="Disordered" evidence="2">
    <location>
        <begin position="571"/>
        <end position="638"/>
    </location>
</feature>
<feature type="region of interest" description="Disordered" evidence="2">
    <location>
        <begin position="1225"/>
        <end position="1274"/>
    </location>
</feature>
<feature type="region of interest" description="Disordered" evidence="2">
    <location>
        <begin position="1303"/>
        <end position="1342"/>
    </location>
</feature>
<dbReference type="InterPro" id="IPR032738">
    <property type="entry name" value="Tbc1d30_C"/>
</dbReference>
<dbReference type="EMBL" id="OU896708">
    <property type="protein sequence ID" value="CAH1155918.1"/>
    <property type="molecule type" value="Genomic_DNA"/>
</dbReference>
<proteinExistence type="predicted"/>
<evidence type="ECO:0000256" key="1">
    <source>
        <dbReference type="ARBA" id="ARBA00067508"/>
    </source>
</evidence>
<organism evidence="4 5">
    <name type="scientific">Phaedon cochleariae</name>
    <name type="common">Mustard beetle</name>
    <dbReference type="NCBI Taxonomy" id="80249"/>
    <lineage>
        <taxon>Eukaryota</taxon>
        <taxon>Metazoa</taxon>
        <taxon>Ecdysozoa</taxon>
        <taxon>Arthropoda</taxon>
        <taxon>Hexapoda</taxon>
        <taxon>Insecta</taxon>
        <taxon>Pterygota</taxon>
        <taxon>Neoptera</taxon>
        <taxon>Endopterygota</taxon>
        <taxon>Coleoptera</taxon>
        <taxon>Polyphaga</taxon>
        <taxon>Cucujiformia</taxon>
        <taxon>Chrysomeloidea</taxon>
        <taxon>Chrysomelidae</taxon>
        <taxon>Chrysomelinae</taxon>
        <taxon>Chrysomelini</taxon>
        <taxon>Phaedon</taxon>
    </lineage>
</organism>
<dbReference type="PANTHER" id="PTHR13399">
    <property type="entry name" value="TRANSLOCON-ASSOCIATED PROTEIN TRAP , GAMMA SUBUNIT"/>
    <property type="match status" value="1"/>
</dbReference>
<keyword evidence="5" id="KW-1185">Reference proteome</keyword>
<accession>A0A9P0DR74</accession>
<dbReference type="Pfam" id="PF15733">
    <property type="entry name" value="DUF4682"/>
    <property type="match status" value="1"/>
</dbReference>
<sequence length="1358" mass="152137">MAKFKRNTMTAYRTIPQLERCDRSMFGDLVLTCQTPVHGVLPKQVIQPIPYTMAVRRASVDSVSATKTSIMETEKRRASALVDELLIDIYYSVHNGSSDYNSTSGKSHRSSWAEFVNLQDKDIEEMVSILSCLRNYIERMGSVLVRQLKRRDALRRQQEAYCDVITKRLAKRVPQFDPAEDMRFTIQPLPGDTGFAQWAAAMKMVAQLPGGIPTEFRRRLWLTLAERHLVSNGVDWPEVERTCFSEWSHPADAELGVQIVKDLHRTGCSLFCGEDGQENQALLKRVLLAYARWNKAVGYCQGFNMLAALILQVTEKSEGDALKLMVYLIEGVLPDSYFADSLRGLSVDMAVFRELLRSRLPQLSKHLDLLQNKAKDGSRSYEPPLTNVFTMQWFLTLFCNCLPHPTVLRVWDLILLEGNEILLRTALAIWQVLADRILSVRSADEFYCVMGVLMRELLEFDLIDGNSLIKAMVAIGPLTELKTLREHYLYNINPWGPSLPQVVDKQLKLYSKQSIALDISALKKQYGKLKQRQRQAHIIFSAAISRQPAPAPPVTMNHLLIGKSALVPAKRLGPPKGSIPPARQAPSTLHWKDTPKQTSSSSSSDTELCDEESASSDEEDIETNKFDNLPLESDTDLMRNDNTCASIEVKDNPTSPSQNQPTEIPIISESSMISKSESDDENFEFEQFLADRVKCLKVTEDEQEERINYARRNSLRALQIIQENSMILHRILQCQSRLSPSPPPIHNRDAMGADNVSDVSGCFSSLSVSDETGIDMAFDGQELHRKIDTEDNGVDSKDLKSPEYGSRYSSILEKSKSLDEKYNALILKKPSVSKTTEELSSNIDKVISYSNQGKLESSSSTETLSSLASYDTTSNLVIKTDGNLPILVEEVSLPDSRCTFKNVDSENMFPYNEYGEEAMLSDYSQLGSPHKLVDTTGKTHSEPNSNGGVDGERQVTLSKSDDHLDSANKKPNCSEAFMLKNYDDILECSFHPDYSKTHDLTRPKEGNVDEDKDDYFPYNSNGSNPESWLSNLENNTEKSFPSTSRLTEDSDFEVSTSLSQINSTEFGSSSSNTASKIESFADFSNIKLSTLTKEDRSDFLPRDTENSKHFPLIDDLDFFNNIADPSPQISLNEFGNDISKENSELNKDASSPSWKNCMNTSQSVSDERNNYGDIEAEKVSTNYLHNFLPVSGKNICTSELENNGIHADRCNIDANVQERITPKTIFLSPDRSPARSTEHSRHPSLSENPASIKATTETDPYYLPSPSVREYPSRSTSPFISNDWYSTERNNKNLGLEVVAVGGSSNLRSPSRPKSLSPLASPSIATSKSPSKYFNPFPVPLGSRQTKEVPMKLGLYKK</sequence>
<feature type="compositionally biased region" description="Polar residues" evidence="2">
    <location>
        <begin position="1243"/>
        <end position="1258"/>
    </location>
</feature>